<dbReference type="PANTHER" id="PTHR30055:SF219">
    <property type="entry name" value="TRANSCRIPTIONAL REGULATORY PROTEIN"/>
    <property type="match status" value="1"/>
</dbReference>
<dbReference type="SUPFAM" id="SSF48498">
    <property type="entry name" value="Tetracyclin repressor-like, C-terminal domain"/>
    <property type="match status" value="1"/>
</dbReference>
<dbReference type="InterPro" id="IPR050109">
    <property type="entry name" value="HTH-type_TetR-like_transc_reg"/>
</dbReference>
<evidence type="ECO:0000313" key="5">
    <source>
        <dbReference type="EMBL" id="GAA5129886.1"/>
    </source>
</evidence>
<dbReference type="PANTHER" id="PTHR30055">
    <property type="entry name" value="HTH-TYPE TRANSCRIPTIONAL REGULATOR RUTR"/>
    <property type="match status" value="1"/>
</dbReference>
<organism evidence="5 6">
    <name type="scientific">Pseudonocardia adelaidensis</name>
    <dbReference type="NCBI Taxonomy" id="648754"/>
    <lineage>
        <taxon>Bacteria</taxon>
        <taxon>Bacillati</taxon>
        <taxon>Actinomycetota</taxon>
        <taxon>Actinomycetes</taxon>
        <taxon>Pseudonocardiales</taxon>
        <taxon>Pseudonocardiaceae</taxon>
        <taxon>Pseudonocardia</taxon>
    </lineage>
</organism>
<evidence type="ECO:0000313" key="6">
    <source>
        <dbReference type="Proteomes" id="UP001500804"/>
    </source>
</evidence>
<sequence length="217" mass="22592">MGKGCASLPPMGNREDLLAGAITCLKEKGWARTTVRDIAAAAGVSHAAIGYHFGSREALLTTALIQAIDEWGSEIDSALSARGSAGYEAFWDEAVRSYATHRPMWRATIDALLQTEHNPALRTQLSDGQRQGREGIAAQLLGIEEAHVSEEQARTIGAVQSALISGVLMQHLLDPATAPTGAEVVAGLRALGALAAPDPGADEPSRTPSPPAGPVDA</sequence>
<dbReference type="Proteomes" id="UP001500804">
    <property type="component" value="Unassembled WGS sequence"/>
</dbReference>
<accession>A0ABP9NSR1</accession>
<dbReference type="Gene3D" id="1.10.357.10">
    <property type="entry name" value="Tetracycline Repressor, domain 2"/>
    <property type="match status" value="1"/>
</dbReference>
<dbReference type="Pfam" id="PF00440">
    <property type="entry name" value="TetR_N"/>
    <property type="match status" value="1"/>
</dbReference>
<reference evidence="6" key="1">
    <citation type="journal article" date="2019" name="Int. J. Syst. Evol. Microbiol.">
        <title>The Global Catalogue of Microorganisms (GCM) 10K type strain sequencing project: providing services to taxonomists for standard genome sequencing and annotation.</title>
        <authorList>
            <consortium name="The Broad Institute Genomics Platform"/>
            <consortium name="The Broad Institute Genome Sequencing Center for Infectious Disease"/>
            <person name="Wu L."/>
            <person name="Ma J."/>
        </authorList>
    </citation>
    <scope>NUCLEOTIDE SEQUENCE [LARGE SCALE GENOMIC DNA]</scope>
    <source>
        <strain evidence="6">JCM 18302</strain>
    </source>
</reference>
<dbReference type="InterPro" id="IPR036271">
    <property type="entry name" value="Tet_transcr_reg_TetR-rel_C_sf"/>
</dbReference>
<dbReference type="InterPro" id="IPR001647">
    <property type="entry name" value="HTH_TetR"/>
</dbReference>
<keyword evidence="1 2" id="KW-0238">DNA-binding</keyword>
<proteinExistence type="predicted"/>
<evidence type="ECO:0000259" key="4">
    <source>
        <dbReference type="PROSITE" id="PS50977"/>
    </source>
</evidence>
<gene>
    <name evidence="5" type="ORF">GCM10023320_51050</name>
</gene>
<dbReference type="InterPro" id="IPR009057">
    <property type="entry name" value="Homeodomain-like_sf"/>
</dbReference>
<protein>
    <recommendedName>
        <fullName evidence="4">HTH tetR-type domain-containing protein</fullName>
    </recommendedName>
</protein>
<dbReference type="PROSITE" id="PS50977">
    <property type="entry name" value="HTH_TETR_2"/>
    <property type="match status" value="1"/>
</dbReference>
<feature type="compositionally biased region" description="Pro residues" evidence="3">
    <location>
        <begin position="207"/>
        <end position="217"/>
    </location>
</feature>
<dbReference type="InterPro" id="IPR041583">
    <property type="entry name" value="TetR_C_31"/>
</dbReference>
<feature type="region of interest" description="Disordered" evidence="3">
    <location>
        <begin position="195"/>
        <end position="217"/>
    </location>
</feature>
<dbReference type="PRINTS" id="PR00455">
    <property type="entry name" value="HTHTETR"/>
</dbReference>
<evidence type="ECO:0000256" key="2">
    <source>
        <dbReference type="PROSITE-ProRule" id="PRU00335"/>
    </source>
</evidence>
<comment type="caution">
    <text evidence="5">The sequence shown here is derived from an EMBL/GenBank/DDBJ whole genome shotgun (WGS) entry which is preliminary data.</text>
</comment>
<feature type="domain" description="HTH tetR-type" evidence="4">
    <location>
        <begin position="11"/>
        <end position="71"/>
    </location>
</feature>
<dbReference type="SUPFAM" id="SSF46689">
    <property type="entry name" value="Homeodomain-like"/>
    <property type="match status" value="1"/>
</dbReference>
<dbReference type="Pfam" id="PF17940">
    <property type="entry name" value="TetR_C_31"/>
    <property type="match status" value="1"/>
</dbReference>
<evidence type="ECO:0000256" key="1">
    <source>
        <dbReference type="ARBA" id="ARBA00023125"/>
    </source>
</evidence>
<name>A0ABP9NSR1_9PSEU</name>
<dbReference type="EMBL" id="BAABJO010000021">
    <property type="protein sequence ID" value="GAA5129886.1"/>
    <property type="molecule type" value="Genomic_DNA"/>
</dbReference>
<evidence type="ECO:0000256" key="3">
    <source>
        <dbReference type="SAM" id="MobiDB-lite"/>
    </source>
</evidence>
<feature type="DNA-binding region" description="H-T-H motif" evidence="2">
    <location>
        <begin position="34"/>
        <end position="53"/>
    </location>
</feature>
<keyword evidence="6" id="KW-1185">Reference proteome</keyword>